<evidence type="ECO:0000313" key="1">
    <source>
        <dbReference type="EMBL" id="KAK3868185.1"/>
    </source>
</evidence>
<gene>
    <name evidence="1" type="ORF">Pcinc_026405</name>
</gene>
<evidence type="ECO:0000313" key="2">
    <source>
        <dbReference type="Proteomes" id="UP001286313"/>
    </source>
</evidence>
<comment type="caution">
    <text evidence="1">The sequence shown here is derived from an EMBL/GenBank/DDBJ whole genome shotgun (WGS) entry which is preliminary data.</text>
</comment>
<name>A0AAE1F651_PETCI</name>
<dbReference type="Proteomes" id="UP001286313">
    <property type="component" value="Unassembled WGS sequence"/>
</dbReference>
<dbReference type="EMBL" id="JAWQEG010003066">
    <property type="protein sequence ID" value="KAK3868185.1"/>
    <property type="molecule type" value="Genomic_DNA"/>
</dbReference>
<organism evidence="1 2">
    <name type="scientific">Petrolisthes cinctipes</name>
    <name type="common">Flat porcelain crab</name>
    <dbReference type="NCBI Taxonomy" id="88211"/>
    <lineage>
        <taxon>Eukaryota</taxon>
        <taxon>Metazoa</taxon>
        <taxon>Ecdysozoa</taxon>
        <taxon>Arthropoda</taxon>
        <taxon>Crustacea</taxon>
        <taxon>Multicrustacea</taxon>
        <taxon>Malacostraca</taxon>
        <taxon>Eumalacostraca</taxon>
        <taxon>Eucarida</taxon>
        <taxon>Decapoda</taxon>
        <taxon>Pleocyemata</taxon>
        <taxon>Anomura</taxon>
        <taxon>Galatheoidea</taxon>
        <taxon>Porcellanidae</taxon>
        <taxon>Petrolisthes</taxon>
    </lineage>
</organism>
<proteinExistence type="predicted"/>
<sequence>MDWVEKESWGEVEGMVVRVEKEVRGRWGKLEGMVGRLKKEGRGCGRRTVPQGYTNTTLDKGLLLLNYHHVFKLEFLLPMAVITYELQATQKQRNCWS</sequence>
<reference evidence="1" key="1">
    <citation type="submission" date="2023-10" db="EMBL/GenBank/DDBJ databases">
        <title>Genome assemblies of two species of porcelain crab, Petrolisthes cinctipes and Petrolisthes manimaculis (Anomura: Porcellanidae).</title>
        <authorList>
            <person name="Angst P."/>
        </authorList>
    </citation>
    <scope>NUCLEOTIDE SEQUENCE</scope>
    <source>
        <strain evidence="1">PB745_01</strain>
        <tissue evidence="1">Gill</tissue>
    </source>
</reference>
<keyword evidence="2" id="KW-1185">Reference proteome</keyword>
<accession>A0AAE1F651</accession>
<protein>
    <submittedName>
        <fullName evidence="1">Uncharacterized protein</fullName>
    </submittedName>
</protein>
<dbReference type="AlphaFoldDB" id="A0AAE1F651"/>